<feature type="transmembrane region" description="Helical" evidence="3">
    <location>
        <begin position="55"/>
        <end position="81"/>
    </location>
</feature>
<gene>
    <name evidence="4" type="ORF">COLO4_05439</name>
</gene>
<keyword evidence="5" id="KW-1185">Reference proteome</keyword>
<sequence>MSAQNQEDDDQVVMGYPVDYFQRQPEPEPEPRHDEGQGIITAPPSPCDNHASKKCLCLTCFLVSFLLTAALLLFLILGYYFTCDNNKSPDIKIETITASEILAFPNNTVWANWHLTLYFHNPNTFASISYTNIQVSASSDGERTFCGSVDSFDQKKGVERRDVGIFGLWMDMEKEKLMTDAGEMVVSLRINGVIRLENLFKNHQWQKLDAYCGSVYVKPSMTLWWDASAGCNIDIDLIR</sequence>
<organism evidence="4 5">
    <name type="scientific">Corchorus olitorius</name>
    <dbReference type="NCBI Taxonomy" id="93759"/>
    <lineage>
        <taxon>Eukaryota</taxon>
        <taxon>Viridiplantae</taxon>
        <taxon>Streptophyta</taxon>
        <taxon>Embryophyta</taxon>
        <taxon>Tracheophyta</taxon>
        <taxon>Spermatophyta</taxon>
        <taxon>Magnoliopsida</taxon>
        <taxon>eudicotyledons</taxon>
        <taxon>Gunneridae</taxon>
        <taxon>Pentapetalae</taxon>
        <taxon>rosids</taxon>
        <taxon>malvids</taxon>
        <taxon>Malvales</taxon>
        <taxon>Malvaceae</taxon>
        <taxon>Grewioideae</taxon>
        <taxon>Apeibeae</taxon>
        <taxon>Corchorus</taxon>
    </lineage>
</organism>
<name>A0A1R3KQW9_9ROSI</name>
<keyword evidence="3" id="KW-0812">Transmembrane</keyword>
<evidence type="ECO:0000256" key="1">
    <source>
        <dbReference type="ARBA" id="ARBA00004370"/>
    </source>
</evidence>
<dbReference type="GO" id="GO:0005886">
    <property type="term" value="C:plasma membrane"/>
    <property type="evidence" value="ECO:0007669"/>
    <property type="project" value="TreeGrafter"/>
</dbReference>
<evidence type="ECO:0008006" key="6">
    <source>
        <dbReference type="Google" id="ProtNLM"/>
    </source>
</evidence>
<evidence type="ECO:0000256" key="2">
    <source>
        <dbReference type="ARBA" id="ARBA00023136"/>
    </source>
</evidence>
<dbReference type="EMBL" id="AWUE01012350">
    <property type="protein sequence ID" value="OMP09481.1"/>
    <property type="molecule type" value="Genomic_DNA"/>
</dbReference>
<dbReference type="GO" id="GO:0098542">
    <property type="term" value="P:defense response to other organism"/>
    <property type="evidence" value="ECO:0007669"/>
    <property type="project" value="InterPro"/>
</dbReference>
<reference evidence="5" key="1">
    <citation type="submission" date="2013-09" db="EMBL/GenBank/DDBJ databases">
        <title>Corchorus olitorius genome sequencing.</title>
        <authorList>
            <person name="Alam M."/>
            <person name="Haque M.S."/>
            <person name="Islam M.S."/>
            <person name="Emdad E.M."/>
            <person name="Islam M.M."/>
            <person name="Ahmed B."/>
            <person name="Halim A."/>
            <person name="Hossen Q.M.M."/>
            <person name="Hossain M.Z."/>
            <person name="Ahmed R."/>
            <person name="Khan M.M."/>
            <person name="Islam R."/>
            <person name="Rashid M.M."/>
            <person name="Khan S.A."/>
            <person name="Rahman M.S."/>
            <person name="Alam M."/>
            <person name="Yahiya A.S."/>
            <person name="Khan M.S."/>
            <person name="Azam M.S."/>
            <person name="Haque T."/>
            <person name="Lashkar M.Z.H."/>
            <person name="Akhand A.I."/>
            <person name="Morshed G."/>
            <person name="Roy S."/>
            <person name="Uddin K.S."/>
            <person name="Rabeya T."/>
            <person name="Hossain A.S."/>
            <person name="Chowdhury A."/>
            <person name="Snigdha A.R."/>
            <person name="Mortoza M.S."/>
            <person name="Matin S.A."/>
            <person name="Hoque S.M.E."/>
            <person name="Islam M.K."/>
            <person name="Roy D.K."/>
            <person name="Haider R."/>
            <person name="Moosa M.M."/>
            <person name="Elias S.M."/>
            <person name="Hasan A.M."/>
            <person name="Jahan S."/>
            <person name="Shafiuddin M."/>
            <person name="Mahmood N."/>
            <person name="Shommy N.S."/>
        </authorList>
    </citation>
    <scope>NUCLEOTIDE SEQUENCE [LARGE SCALE GENOMIC DNA]</scope>
    <source>
        <strain evidence="5">cv. O-4</strain>
    </source>
</reference>
<dbReference type="OrthoDB" id="10288477at2759"/>
<keyword evidence="3" id="KW-1133">Transmembrane helix</keyword>
<dbReference type="AlphaFoldDB" id="A0A1R3KQW9"/>
<dbReference type="PANTHER" id="PTHR31415:SF9">
    <property type="entry name" value="OS05G0367900 PROTEIN"/>
    <property type="match status" value="1"/>
</dbReference>
<accession>A0A1R3KQW9</accession>
<dbReference type="PANTHER" id="PTHR31415">
    <property type="entry name" value="OS05G0367900 PROTEIN"/>
    <property type="match status" value="1"/>
</dbReference>
<protein>
    <recommendedName>
        <fullName evidence="6">Late embryogenesis abundant protein, LEA-14</fullName>
    </recommendedName>
</protein>
<dbReference type="InterPro" id="IPR044839">
    <property type="entry name" value="NDR1-like"/>
</dbReference>
<comment type="subcellular location">
    <subcellularLocation>
        <location evidence="1">Membrane</location>
    </subcellularLocation>
</comment>
<dbReference type="GO" id="GO:0009506">
    <property type="term" value="C:plasmodesma"/>
    <property type="evidence" value="ECO:0007669"/>
    <property type="project" value="TreeGrafter"/>
</dbReference>
<evidence type="ECO:0000313" key="5">
    <source>
        <dbReference type="Proteomes" id="UP000187203"/>
    </source>
</evidence>
<evidence type="ECO:0000256" key="3">
    <source>
        <dbReference type="SAM" id="Phobius"/>
    </source>
</evidence>
<evidence type="ECO:0000313" key="4">
    <source>
        <dbReference type="EMBL" id="OMP09481.1"/>
    </source>
</evidence>
<keyword evidence="2 3" id="KW-0472">Membrane</keyword>
<comment type="caution">
    <text evidence="4">The sequence shown here is derived from an EMBL/GenBank/DDBJ whole genome shotgun (WGS) entry which is preliminary data.</text>
</comment>
<dbReference type="Proteomes" id="UP000187203">
    <property type="component" value="Unassembled WGS sequence"/>
</dbReference>
<proteinExistence type="predicted"/>